<comment type="function">
    <text evidence="2 7">Functions as an E3 ubiquitin ligase.</text>
</comment>
<comment type="catalytic activity">
    <reaction evidence="1 7">
        <text>S-ubiquitinyl-[E2 ubiquitin-conjugating enzyme]-L-cysteine + [acceptor protein]-L-lysine = [E2 ubiquitin-conjugating enzyme]-L-cysteine + N(6)-ubiquitinyl-[acceptor protein]-L-lysine.</text>
        <dbReference type="EC" id="2.3.2.27"/>
    </reaction>
</comment>
<dbReference type="PANTHER" id="PTHR22849">
    <property type="entry name" value="WDSAM1 PROTEIN"/>
    <property type="match status" value="1"/>
</dbReference>
<dbReference type="UniPathway" id="UPA00143"/>
<organism evidence="9 10">
    <name type="scientific">Malus domestica</name>
    <name type="common">Apple</name>
    <name type="synonym">Pyrus malus</name>
    <dbReference type="NCBI Taxonomy" id="3750"/>
    <lineage>
        <taxon>Eukaryota</taxon>
        <taxon>Viridiplantae</taxon>
        <taxon>Streptophyta</taxon>
        <taxon>Embryophyta</taxon>
        <taxon>Tracheophyta</taxon>
        <taxon>Spermatophyta</taxon>
        <taxon>Magnoliopsida</taxon>
        <taxon>eudicotyledons</taxon>
        <taxon>Gunneridae</taxon>
        <taxon>Pentapetalae</taxon>
        <taxon>rosids</taxon>
        <taxon>fabids</taxon>
        <taxon>Rosales</taxon>
        <taxon>Rosaceae</taxon>
        <taxon>Amygdaloideae</taxon>
        <taxon>Maleae</taxon>
        <taxon>Malus</taxon>
    </lineage>
</organism>
<keyword evidence="4 7" id="KW-0808">Transferase</keyword>
<dbReference type="InterPro" id="IPR045210">
    <property type="entry name" value="RING-Ubox_PUB"/>
</dbReference>
<keyword evidence="6 7" id="KW-0833">Ubl conjugation pathway</keyword>
<evidence type="ECO:0000256" key="4">
    <source>
        <dbReference type="ARBA" id="ARBA00022679"/>
    </source>
</evidence>
<dbReference type="AlphaFoldDB" id="A0A498IQ11"/>
<dbReference type="PANTHER" id="PTHR22849:SF163">
    <property type="entry name" value="U-BOX DOMAIN-CONTAINING PROTEIN"/>
    <property type="match status" value="1"/>
</dbReference>
<dbReference type="InterPro" id="IPR003613">
    <property type="entry name" value="Ubox_domain"/>
</dbReference>
<dbReference type="InterPro" id="IPR016024">
    <property type="entry name" value="ARM-type_fold"/>
</dbReference>
<dbReference type="EMBL" id="RDQH01000336">
    <property type="protein sequence ID" value="RXH85578.1"/>
    <property type="molecule type" value="Genomic_DNA"/>
</dbReference>
<evidence type="ECO:0000313" key="9">
    <source>
        <dbReference type="EMBL" id="RXH85578.1"/>
    </source>
</evidence>
<comment type="pathway">
    <text evidence="3 7">Protein modification; protein ubiquitination.</text>
</comment>
<dbReference type="InterPro" id="IPR013083">
    <property type="entry name" value="Znf_RING/FYVE/PHD"/>
</dbReference>
<evidence type="ECO:0000256" key="7">
    <source>
        <dbReference type="RuleBase" id="RU369093"/>
    </source>
</evidence>
<dbReference type="Pfam" id="PF04564">
    <property type="entry name" value="U-box"/>
    <property type="match status" value="1"/>
</dbReference>
<dbReference type="Gene3D" id="3.30.40.10">
    <property type="entry name" value="Zinc/RING finger domain, C3HC4 (zinc finger)"/>
    <property type="match status" value="1"/>
</dbReference>
<dbReference type="CDD" id="cd16664">
    <property type="entry name" value="RING-Ubox_PUB"/>
    <property type="match status" value="1"/>
</dbReference>
<protein>
    <recommendedName>
        <fullName evidence="7 8">U-box domain-containing protein</fullName>
        <ecNumber evidence="7">2.3.2.27</ecNumber>
    </recommendedName>
    <alternativeName>
        <fullName evidence="7">RING-type E3 ubiquitin transferase PUB</fullName>
    </alternativeName>
</protein>
<dbReference type="PROSITE" id="PS51698">
    <property type="entry name" value="U_BOX"/>
    <property type="match status" value="1"/>
</dbReference>
<evidence type="ECO:0000313" key="10">
    <source>
        <dbReference type="Proteomes" id="UP000290289"/>
    </source>
</evidence>
<dbReference type="FunFam" id="3.30.40.10:FF:000502">
    <property type="entry name" value="RING-type E3 ubiquitin transferase"/>
    <property type="match status" value="1"/>
</dbReference>
<evidence type="ECO:0000256" key="1">
    <source>
        <dbReference type="ARBA" id="ARBA00000900"/>
    </source>
</evidence>
<feature type="domain" description="U-box" evidence="8">
    <location>
        <begin position="11"/>
        <end position="85"/>
    </location>
</feature>
<dbReference type="Gene3D" id="1.25.10.10">
    <property type="entry name" value="Leucine-rich Repeat Variant"/>
    <property type="match status" value="1"/>
</dbReference>
<dbReference type="InterPro" id="IPR045185">
    <property type="entry name" value="PUB22/23/24-like"/>
</dbReference>
<reference evidence="9 10" key="1">
    <citation type="submission" date="2018-10" db="EMBL/GenBank/DDBJ databases">
        <title>A high-quality apple genome assembly.</title>
        <authorList>
            <person name="Hu J."/>
        </authorList>
    </citation>
    <scope>NUCLEOTIDE SEQUENCE [LARGE SCALE GENOMIC DNA]</scope>
    <source>
        <strain evidence="10">cv. HFTH1</strain>
        <tissue evidence="9">Young leaf</tissue>
    </source>
</reference>
<sequence length="474" mass="51413">MGRERDHLYITVPNLFRCPISMDVMRSPVSLCTGVTYDRASIQHWLESGHDTCPATMQILQSKDVIPNLTLRRLINLWAQSHGPSSPASSPSLSSQHLASLVQFLSNENETEKFSQNIVHSLSKTADFARVGEENRRFVANFDGFVSAIVGILNREGVEIEVLESVIKVLDSILPQSGVNEQLSRFIAKSNGSYLASIRLVLQKGSLSSKIEYVRVLDSIALDAESKRLIAEKEGLLSVLNDLLSLETCQDLYGAVFSCLASLSVNRSIKAELVRFGLVRVITSTLLNPDTSTPLAEKSLKLLSTIATCAEGRSAISGEEKCAEAVAERLMKVSRGATEDGVAVLWSVCCMLGDKRARESVAGGNVVAKVLLVMQSGYGEGHFVRRMCGDLVKVLSVGLGLGLSGEGIRVMAPDNRVVSATIFMSLLPRLPCSILSFDTPTDTIVSGQRLLARKKLVSSISDTNHASGRFRPSM</sequence>
<dbReference type="GO" id="GO:0016567">
    <property type="term" value="P:protein ubiquitination"/>
    <property type="evidence" value="ECO:0007669"/>
    <property type="project" value="UniProtKB-UniRule"/>
</dbReference>
<proteinExistence type="predicted"/>
<dbReference type="SUPFAM" id="SSF57850">
    <property type="entry name" value="RING/U-box"/>
    <property type="match status" value="1"/>
</dbReference>
<evidence type="ECO:0000256" key="2">
    <source>
        <dbReference type="ARBA" id="ARBA00003861"/>
    </source>
</evidence>
<keyword evidence="10" id="KW-1185">Reference proteome</keyword>
<dbReference type="InterPro" id="IPR058678">
    <property type="entry name" value="ARM_PUB"/>
</dbReference>
<evidence type="ECO:0000259" key="8">
    <source>
        <dbReference type="PROSITE" id="PS51698"/>
    </source>
</evidence>
<gene>
    <name evidence="9" type="ORF">DVH24_009399</name>
</gene>
<evidence type="ECO:0000256" key="5">
    <source>
        <dbReference type="ARBA" id="ARBA00022737"/>
    </source>
</evidence>
<dbReference type="SMART" id="SM00504">
    <property type="entry name" value="Ubox"/>
    <property type="match status" value="1"/>
</dbReference>
<dbReference type="Pfam" id="PF25598">
    <property type="entry name" value="ARM_PUB"/>
    <property type="match status" value="1"/>
</dbReference>
<evidence type="ECO:0000256" key="6">
    <source>
        <dbReference type="ARBA" id="ARBA00022786"/>
    </source>
</evidence>
<dbReference type="GO" id="GO:0061630">
    <property type="term" value="F:ubiquitin protein ligase activity"/>
    <property type="evidence" value="ECO:0007669"/>
    <property type="project" value="UniProtKB-UniRule"/>
</dbReference>
<comment type="caution">
    <text evidence="9">The sequence shown here is derived from an EMBL/GenBank/DDBJ whole genome shotgun (WGS) entry which is preliminary data.</text>
</comment>
<dbReference type="Proteomes" id="UP000290289">
    <property type="component" value="Chromosome 10"/>
</dbReference>
<dbReference type="InterPro" id="IPR011989">
    <property type="entry name" value="ARM-like"/>
</dbReference>
<name>A0A498IQ11_MALDO</name>
<accession>A0A498IQ11</accession>
<dbReference type="EC" id="2.3.2.27" evidence="7"/>
<dbReference type="SUPFAM" id="SSF48371">
    <property type="entry name" value="ARM repeat"/>
    <property type="match status" value="1"/>
</dbReference>
<keyword evidence="5" id="KW-0677">Repeat</keyword>
<evidence type="ECO:0000256" key="3">
    <source>
        <dbReference type="ARBA" id="ARBA00004906"/>
    </source>
</evidence>